<evidence type="ECO:0000313" key="2">
    <source>
        <dbReference type="Proteomes" id="UP000046392"/>
    </source>
</evidence>
<protein>
    <submittedName>
        <fullName evidence="3">F-box domain-containing protein</fullName>
    </submittedName>
</protein>
<accession>A0A0N5BI55</accession>
<name>A0A0N5BI55_STREA</name>
<dbReference type="Gene3D" id="1.20.1280.50">
    <property type="match status" value="1"/>
</dbReference>
<evidence type="ECO:0000259" key="1">
    <source>
        <dbReference type="PROSITE" id="PS50181"/>
    </source>
</evidence>
<dbReference type="WBParaSite" id="SPAL_0000563900.1">
    <property type="protein sequence ID" value="SPAL_0000563900.1"/>
    <property type="gene ID" value="SPAL_0000563900"/>
</dbReference>
<keyword evidence="2" id="KW-1185">Reference proteome</keyword>
<dbReference type="InterPro" id="IPR001810">
    <property type="entry name" value="F-box_dom"/>
</dbReference>
<dbReference type="InterPro" id="IPR036047">
    <property type="entry name" value="F-box-like_dom_sf"/>
</dbReference>
<dbReference type="PROSITE" id="PS50181">
    <property type="entry name" value="FBOX"/>
    <property type="match status" value="1"/>
</dbReference>
<proteinExistence type="predicted"/>
<reference evidence="3" key="1">
    <citation type="submission" date="2017-02" db="UniProtKB">
        <authorList>
            <consortium name="WormBaseParasite"/>
        </authorList>
    </citation>
    <scope>IDENTIFICATION</scope>
</reference>
<sequence length="326" mass="38463">MDDPKMNDPTMDEPTMSLLSLPDELMLPILKELRWRDLNNFKLVCRKFYLTIVKNIEKLDRPRVEHLKIFYDENKIFGADYSSMYFEIIEGHMVPHHVEFSNDREYEDFLKDKDFTQIKNLVFENITNGEIICVTNTYDILRGGHCEYFSLISLSDTTSELLEITISNTKEFRIPYNGVLLKKESFKKMGLFERGRSQLFIKKIMMDILTGDPMLEYETTLGDTSEPIYIQIIHQLFKIGFFDLKKRCDIGRFSFHIHWNGGPAVLGEDFYRDLYEKIRLNNGSVEDVDFGLDDDLVFMRCSKCGYNHTNMVYYDESVKHIEICLR</sequence>
<dbReference type="Proteomes" id="UP000046392">
    <property type="component" value="Unplaced"/>
</dbReference>
<dbReference type="Pfam" id="PF00646">
    <property type="entry name" value="F-box"/>
    <property type="match status" value="1"/>
</dbReference>
<feature type="domain" description="F-box" evidence="1">
    <location>
        <begin position="15"/>
        <end position="63"/>
    </location>
</feature>
<evidence type="ECO:0000313" key="3">
    <source>
        <dbReference type="WBParaSite" id="SPAL_0000563900.1"/>
    </source>
</evidence>
<dbReference type="SUPFAM" id="SSF81383">
    <property type="entry name" value="F-box domain"/>
    <property type="match status" value="1"/>
</dbReference>
<dbReference type="AlphaFoldDB" id="A0A0N5BI55"/>
<organism evidence="2 3">
    <name type="scientific">Strongyloides papillosus</name>
    <name type="common">Intestinal threadworm</name>
    <dbReference type="NCBI Taxonomy" id="174720"/>
    <lineage>
        <taxon>Eukaryota</taxon>
        <taxon>Metazoa</taxon>
        <taxon>Ecdysozoa</taxon>
        <taxon>Nematoda</taxon>
        <taxon>Chromadorea</taxon>
        <taxon>Rhabditida</taxon>
        <taxon>Tylenchina</taxon>
        <taxon>Panagrolaimomorpha</taxon>
        <taxon>Strongyloidoidea</taxon>
        <taxon>Strongyloididae</taxon>
        <taxon>Strongyloides</taxon>
    </lineage>
</organism>